<dbReference type="EMBL" id="UZAH01025297">
    <property type="protein sequence ID" value="VDO60818.1"/>
    <property type="molecule type" value="Genomic_DNA"/>
</dbReference>
<name>A0A183FDI7_HELPZ</name>
<keyword evidence="2" id="KW-1185">Reference proteome</keyword>
<dbReference type="Proteomes" id="UP000050761">
    <property type="component" value="Unassembled WGS sequence"/>
</dbReference>
<dbReference type="OrthoDB" id="5849335at2759"/>
<reference evidence="3" key="2">
    <citation type="submission" date="2019-09" db="UniProtKB">
        <authorList>
            <consortium name="WormBaseParasite"/>
        </authorList>
    </citation>
    <scope>IDENTIFICATION</scope>
</reference>
<organism evidence="2 3">
    <name type="scientific">Heligmosomoides polygyrus</name>
    <name type="common">Parasitic roundworm</name>
    <dbReference type="NCBI Taxonomy" id="6339"/>
    <lineage>
        <taxon>Eukaryota</taxon>
        <taxon>Metazoa</taxon>
        <taxon>Ecdysozoa</taxon>
        <taxon>Nematoda</taxon>
        <taxon>Chromadorea</taxon>
        <taxon>Rhabditida</taxon>
        <taxon>Rhabditina</taxon>
        <taxon>Rhabditomorpha</taxon>
        <taxon>Strongyloidea</taxon>
        <taxon>Heligmosomidae</taxon>
        <taxon>Heligmosomoides</taxon>
    </lineage>
</organism>
<sequence length="87" mass="9914">MLRWCDISGPLGEHMQRGHNGADVDVEVTIFAREFEISARKTLEALWIAARNPRIKRKEERVAVIQELAPYVDLCGLEPEDSLPEAR</sequence>
<protein>
    <submittedName>
        <fullName evidence="3">DNA-directed DNA polymerase</fullName>
    </submittedName>
</protein>
<dbReference type="WBParaSite" id="HPBE_0000431301-mRNA-1">
    <property type="protein sequence ID" value="HPBE_0000431301-mRNA-1"/>
    <property type="gene ID" value="HPBE_0000431301"/>
</dbReference>
<reference evidence="1 2" key="1">
    <citation type="submission" date="2018-11" db="EMBL/GenBank/DDBJ databases">
        <authorList>
            <consortium name="Pathogen Informatics"/>
        </authorList>
    </citation>
    <scope>NUCLEOTIDE SEQUENCE [LARGE SCALE GENOMIC DNA]</scope>
</reference>
<evidence type="ECO:0000313" key="1">
    <source>
        <dbReference type="EMBL" id="VDO60818.1"/>
    </source>
</evidence>
<evidence type="ECO:0000313" key="3">
    <source>
        <dbReference type="WBParaSite" id="HPBE_0000431301-mRNA-1"/>
    </source>
</evidence>
<accession>A0A3P8A828</accession>
<proteinExistence type="predicted"/>
<accession>A0A183FDI7</accession>
<gene>
    <name evidence="1" type="ORF">HPBE_LOCUS4314</name>
</gene>
<evidence type="ECO:0000313" key="2">
    <source>
        <dbReference type="Proteomes" id="UP000050761"/>
    </source>
</evidence>
<dbReference type="AlphaFoldDB" id="A0A183FDI7"/>